<proteinExistence type="predicted"/>
<protein>
    <recommendedName>
        <fullName evidence="3">MULE transposase domain-containing protein</fullName>
    </recommendedName>
</protein>
<name>A0A3M7S8C8_BRAPC</name>
<evidence type="ECO:0008006" key="3">
    <source>
        <dbReference type="Google" id="ProtNLM"/>
    </source>
</evidence>
<dbReference type="EMBL" id="REGN01001860">
    <property type="protein sequence ID" value="RNA32046.1"/>
    <property type="molecule type" value="Genomic_DNA"/>
</dbReference>
<dbReference type="Proteomes" id="UP000276133">
    <property type="component" value="Unassembled WGS sequence"/>
</dbReference>
<dbReference type="AlphaFoldDB" id="A0A3M7S8C8"/>
<gene>
    <name evidence="1" type="ORF">BpHYR1_034816</name>
</gene>
<organism evidence="1 2">
    <name type="scientific">Brachionus plicatilis</name>
    <name type="common">Marine rotifer</name>
    <name type="synonym">Brachionus muelleri</name>
    <dbReference type="NCBI Taxonomy" id="10195"/>
    <lineage>
        <taxon>Eukaryota</taxon>
        <taxon>Metazoa</taxon>
        <taxon>Spiralia</taxon>
        <taxon>Gnathifera</taxon>
        <taxon>Rotifera</taxon>
        <taxon>Eurotatoria</taxon>
        <taxon>Monogononta</taxon>
        <taxon>Pseudotrocha</taxon>
        <taxon>Ploima</taxon>
        <taxon>Brachionidae</taxon>
        <taxon>Brachionus</taxon>
    </lineage>
</organism>
<comment type="caution">
    <text evidence="1">The sequence shown here is derived from an EMBL/GenBank/DDBJ whole genome shotgun (WGS) entry which is preliminary data.</text>
</comment>
<reference evidence="1 2" key="1">
    <citation type="journal article" date="2018" name="Sci. Rep.">
        <title>Genomic signatures of local adaptation to the degree of environmental predictability in rotifers.</title>
        <authorList>
            <person name="Franch-Gras L."/>
            <person name="Hahn C."/>
            <person name="Garcia-Roger E.M."/>
            <person name="Carmona M.J."/>
            <person name="Serra M."/>
            <person name="Gomez A."/>
        </authorList>
    </citation>
    <scope>NUCLEOTIDE SEQUENCE [LARGE SCALE GENOMIC DNA]</scope>
    <source>
        <strain evidence="1">HYR1</strain>
    </source>
</reference>
<sequence>MKFQLQVEHPQGFSERLAPTFKPVHKQKRYQRFPLLIVGTTDFHKNFRPIAIAICVNYSPKYILADAADSMTYAFKSVFGNDFKRTMCWAHDNRAMNRELTI</sequence>
<keyword evidence="2" id="KW-1185">Reference proteome</keyword>
<evidence type="ECO:0000313" key="2">
    <source>
        <dbReference type="Proteomes" id="UP000276133"/>
    </source>
</evidence>
<evidence type="ECO:0000313" key="1">
    <source>
        <dbReference type="EMBL" id="RNA32046.1"/>
    </source>
</evidence>
<accession>A0A3M7S8C8</accession>